<organism evidence="2 3">
    <name type="scientific">Musa troglodytarum</name>
    <name type="common">fe'i banana</name>
    <dbReference type="NCBI Taxonomy" id="320322"/>
    <lineage>
        <taxon>Eukaryota</taxon>
        <taxon>Viridiplantae</taxon>
        <taxon>Streptophyta</taxon>
        <taxon>Embryophyta</taxon>
        <taxon>Tracheophyta</taxon>
        <taxon>Spermatophyta</taxon>
        <taxon>Magnoliopsida</taxon>
        <taxon>Liliopsida</taxon>
        <taxon>Zingiberales</taxon>
        <taxon>Musaceae</taxon>
        <taxon>Musa</taxon>
    </lineage>
</organism>
<keyword evidence="3" id="KW-1185">Reference proteome</keyword>
<proteinExistence type="predicted"/>
<name>A0A9E7KBF2_9LILI</name>
<dbReference type="Proteomes" id="UP001055439">
    <property type="component" value="Chromosome 6"/>
</dbReference>
<dbReference type="EMBL" id="CP097508">
    <property type="protein sequence ID" value="URE11301.1"/>
    <property type="molecule type" value="Genomic_DNA"/>
</dbReference>
<reference evidence="2" key="1">
    <citation type="submission" date="2022-05" db="EMBL/GenBank/DDBJ databases">
        <title>The Musa troglodytarum L. genome provides insights into the mechanism of non-climacteric behaviour and enrichment of carotenoids.</title>
        <authorList>
            <person name="Wang J."/>
        </authorList>
    </citation>
    <scope>NUCLEOTIDE SEQUENCE</scope>
    <source>
        <tissue evidence="2">Leaf</tissue>
    </source>
</reference>
<feature type="compositionally biased region" description="Acidic residues" evidence="1">
    <location>
        <begin position="51"/>
        <end position="65"/>
    </location>
</feature>
<protein>
    <submittedName>
        <fullName evidence="2">Uncharacterized protein</fullName>
    </submittedName>
</protein>
<sequence>MHGGQIARAARDDASSMIAKSRPPMPVLAVVLPRKEPDLMESSPFSITQDDINDAADGEEDDADVDGEGRHRLIAQLHVLPTEAVDRVRHGLPVAHVLLVRILELHSHLSQAAALRLLRQRPIVEAPAVPVAQHVVGLPQLNEPLRGCLERERRRVGMVLLRQPPVRRLDLLHVRFC</sequence>
<evidence type="ECO:0000313" key="2">
    <source>
        <dbReference type="EMBL" id="URE11301.1"/>
    </source>
</evidence>
<feature type="region of interest" description="Disordered" evidence="1">
    <location>
        <begin position="40"/>
        <end position="65"/>
    </location>
</feature>
<evidence type="ECO:0000313" key="3">
    <source>
        <dbReference type="Proteomes" id="UP001055439"/>
    </source>
</evidence>
<gene>
    <name evidence="2" type="ORF">MUK42_35509</name>
</gene>
<accession>A0A9E7KBF2</accession>
<dbReference type="OrthoDB" id="10634667at2759"/>
<evidence type="ECO:0000256" key="1">
    <source>
        <dbReference type="SAM" id="MobiDB-lite"/>
    </source>
</evidence>
<dbReference type="AlphaFoldDB" id="A0A9E7KBF2"/>